<dbReference type="InterPro" id="IPR001680">
    <property type="entry name" value="WD40_rpt"/>
</dbReference>
<evidence type="ECO:0000256" key="5">
    <source>
        <dbReference type="SAM" id="MobiDB-lite"/>
    </source>
</evidence>
<reference evidence="6" key="1">
    <citation type="submission" date="2020-11" db="EMBL/GenBank/DDBJ databases">
        <title>Kefir isolates.</title>
        <authorList>
            <person name="Marcisauskas S."/>
            <person name="Kim Y."/>
            <person name="Blasche S."/>
        </authorList>
    </citation>
    <scope>NUCLEOTIDE SEQUENCE</scope>
    <source>
        <strain evidence="6">Olga-1</strain>
    </source>
</reference>
<feature type="region of interest" description="Disordered" evidence="5">
    <location>
        <begin position="1"/>
        <end position="44"/>
    </location>
</feature>
<dbReference type="GO" id="GO:0031932">
    <property type="term" value="C:TORC2 complex"/>
    <property type="evidence" value="ECO:0007669"/>
    <property type="project" value="InterPro"/>
</dbReference>
<feature type="repeat" description="WD" evidence="4">
    <location>
        <begin position="328"/>
        <end position="369"/>
    </location>
</feature>
<dbReference type="PROSITE" id="PS50082">
    <property type="entry name" value="WD_REPEATS_2"/>
    <property type="match status" value="4"/>
</dbReference>
<comment type="similarity">
    <text evidence="1">Belongs to the WD repeat LST8 family.</text>
</comment>
<dbReference type="InterPro" id="IPR036322">
    <property type="entry name" value="WD40_repeat_dom_sf"/>
</dbReference>
<dbReference type="CDD" id="cd00200">
    <property type="entry name" value="WD40"/>
    <property type="match status" value="1"/>
</dbReference>
<accession>A0A9P6WKY6</accession>
<keyword evidence="2 4" id="KW-0853">WD repeat</keyword>
<dbReference type="InterPro" id="IPR037588">
    <property type="entry name" value="MLST8"/>
</dbReference>
<dbReference type="GO" id="GO:0031929">
    <property type="term" value="P:TOR signaling"/>
    <property type="evidence" value="ECO:0007669"/>
    <property type="project" value="InterPro"/>
</dbReference>
<proteinExistence type="inferred from homology"/>
<dbReference type="GO" id="GO:0005737">
    <property type="term" value="C:cytoplasm"/>
    <property type="evidence" value="ECO:0007669"/>
    <property type="project" value="UniProtKB-ARBA"/>
</dbReference>
<comment type="caution">
    <text evidence="6">The sequence shown here is derived from an EMBL/GenBank/DDBJ whole genome shotgun (WGS) entry which is preliminary data.</text>
</comment>
<feature type="non-terminal residue" evidence="6">
    <location>
        <position position="1"/>
    </location>
</feature>
<dbReference type="GO" id="GO:0031931">
    <property type="term" value="C:TORC1 complex"/>
    <property type="evidence" value="ECO:0007669"/>
    <property type="project" value="InterPro"/>
</dbReference>
<evidence type="ECO:0000313" key="6">
    <source>
        <dbReference type="EMBL" id="KAG0687623.1"/>
    </source>
</evidence>
<dbReference type="FunFam" id="2.130.10.10:FF:000339">
    <property type="entry name" value="WD-repeat protein pop3"/>
    <property type="match status" value="1"/>
</dbReference>
<dbReference type="EMBL" id="PUHW01000235">
    <property type="protein sequence ID" value="KAG0687623.1"/>
    <property type="molecule type" value="Genomic_DNA"/>
</dbReference>
<feature type="compositionally biased region" description="Low complexity" evidence="5">
    <location>
        <begin position="111"/>
        <end position="122"/>
    </location>
</feature>
<dbReference type="PROSITE" id="PS00678">
    <property type="entry name" value="WD_REPEATS_1"/>
    <property type="match status" value="3"/>
</dbReference>
<dbReference type="PANTHER" id="PTHR19842">
    <property type="entry name" value="G BETA-LIKE PROTEIN GBL"/>
    <property type="match status" value="1"/>
</dbReference>
<feature type="repeat" description="WD" evidence="4">
    <location>
        <begin position="369"/>
        <end position="410"/>
    </location>
</feature>
<dbReference type="GO" id="GO:0098588">
    <property type="term" value="C:bounding membrane of organelle"/>
    <property type="evidence" value="ECO:0007669"/>
    <property type="project" value="UniProtKB-ARBA"/>
</dbReference>
<dbReference type="AlphaFoldDB" id="A0A9P6WKY6"/>
<keyword evidence="3" id="KW-0677">Repeat</keyword>
<sequence length="560" mass="63455">NDSPQQSTQPNINSPRRRNRNRNRRVRNRNSTRETTSMHLLPDATASTDDLELARRVAILEVANADNHVFSFQENGQNEIIAINDEAIQNDAMNDISSDDDDNDDNDDEQQQQQQQQQQQPDIIYDDSAIPFALRRKVGATTINEGNASFLFDRVHLKIYESAFTHVCPHCRALLMKTETSELCCHNGYVHFSYPYFHKPLEQAVIDVYLHPKWPEFSRIVNNILSFAVNFTKIKTNDTIGDTKAIILQGEVTIRTPALRGQLSAGYDHTIRFWEALTGVCSRTIQHSDSQVNRLEITSDKKYLAAAGNPKINLYDIRSTNPSAVQTFEGHTNNVTSVAFQIDNRWMCSSSEDGTIKVWDIRSPSIQRNYKHNCPVNEVLIHPNQGELISCDQNGTVKIWDLGENKCTHQLIPEDDVSIQSISCASDGSMLIAGNNKGNCYVWEMQNSIEKTVLQPFHKFKSHSKYITKVLLSSDCKHVATCSADHTTRIWSTDDGFNLETTLKGHQRWVWDCAFSADSAYLVTACSDHYVRLWDLSSNETVRQYNGHNKGVISVALNDV</sequence>
<evidence type="ECO:0000256" key="4">
    <source>
        <dbReference type="PROSITE-ProRule" id="PRU00221"/>
    </source>
</evidence>
<dbReference type="SUPFAM" id="SSF50978">
    <property type="entry name" value="WD40 repeat-like"/>
    <property type="match status" value="1"/>
</dbReference>
<dbReference type="InterPro" id="IPR020472">
    <property type="entry name" value="WD40_PAC1"/>
</dbReference>
<evidence type="ECO:0000256" key="1">
    <source>
        <dbReference type="ARBA" id="ARBA00009890"/>
    </source>
</evidence>
<dbReference type="Pfam" id="PF00400">
    <property type="entry name" value="WD40"/>
    <property type="match status" value="4"/>
</dbReference>
<name>A0A9P6WKY6_9ASCO</name>
<dbReference type="InterPro" id="IPR015943">
    <property type="entry name" value="WD40/YVTN_repeat-like_dom_sf"/>
</dbReference>
<dbReference type="PROSITE" id="PS50294">
    <property type="entry name" value="WD_REPEATS_REGION"/>
    <property type="match status" value="4"/>
</dbReference>
<protein>
    <submittedName>
        <fullName evidence="6">TOR complex subunit lst8</fullName>
    </submittedName>
</protein>
<organism evidence="6 7">
    <name type="scientific">Pichia californica</name>
    <dbReference type="NCBI Taxonomy" id="460514"/>
    <lineage>
        <taxon>Eukaryota</taxon>
        <taxon>Fungi</taxon>
        <taxon>Dikarya</taxon>
        <taxon>Ascomycota</taxon>
        <taxon>Saccharomycotina</taxon>
        <taxon>Pichiomycetes</taxon>
        <taxon>Pichiales</taxon>
        <taxon>Pichiaceae</taxon>
        <taxon>Pichia</taxon>
    </lineage>
</organism>
<evidence type="ECO:0000256" key="2">
    <source>
        <dbReference type="ARBA" id="ARBA00022574"/>
    </source>
</evidence>
<feature type="repeat" description="WD" evidence="4">
    <location>
        <begin position="503"/>
        <end position="544"/>
    </location>
</feature>
<feature type="compositionally biased region" description="Basic residues" evidence="5">
    <location>
        <begin position="15"/>
        <end position="30"/>
    </location>
</feature>
<feature type="compositionally biased region" description="Polar residues" evidence="5">
    <location>
        <begin position="1"/>
        <end position="14"/>
    </location>
</feature>
<feature type="compositionally biased region" description="Acidic residues" evidence="5">
    <location>
        <begin position="97"/>
        <end position="110"/>
    </location>
</feature>
<dbReference type="Proteomes" id="UP000697127">
    <property type="component" value="Unassembled WGS sequence"/>
</dbReference>
<keyword evidence="7" id="KW-1185">Reference proteome</keyword>
<evidence type="ECO:0000256" key="3">
    <source>
        <dbReference type="ARBA" id="ARBA00022737"/>
    </source>
</evidence>
<evidence type="ECO:0000313" key="7">
    <source>
        <dbReference type="Proteomes" id="UP000697127"/>
    </source>
</evidence>
<dbReference type="SMART" id="SM00320">
    <property type="entry name" value="WD40"/>
    <property type="match status" value="6"/>
</dbReference>
<dbReference type="GO" id="GO:0032956">
    <property type="term" value="P:regulation of actin cytoskeleton organization"/>
    <property type="evidence" value="ECO:0007669"/>
    <property type="project" value="TreeGrafter"/>
</dbReference>
<dbReference type="PANTHER" id="PTHR19842:SF0">
    <property type="entry name" value="TARGET OF RAPAMYCIN COMPLEX SUBUNIT LST8"/>
    <property type="match status" value="1"/>
</dbReference>
<feature type="region of interest" description="Disordered" evidence="5">
    <location>
        <begin position="93"/>
        <end position="122"/>
    </location>
</feature>
<dbReference type="PRINTS" id="PR00320">
    <property type="entry name" value="GPROTEINBRPT"/>
</dbReference>
<gene>
    <name evidence="6" type="primary">LST8</name>
    <name evidence="6" type="ORF">C6P40_002082</name>
</gene>
<dbReference type="InterPro" id="IPR019775">
    <property type="entry name" value="WD40_repeat_CS"/>
</dbReference>
<dbReference type="Gene3D" id="2.130.10.10">
    <property type="entry name" value="YVTN repeat-like/Quinoprotein amine dehydrogenase"/>
    <property type="match status" value="1"/>
</dbReference>
<feature type="repeat" description="WD" evidence="4">
    <location>
        <begin position="460"/>
        <end position="501"/>
    </location>
</feature>